<feature type="compositionally biased region" description="Low complexity" evidence="1">
    <location>
        <begin position="148"/>
        <end position="194"/>
    </location>
</feature>
<dbReference type="EMBL" id="JAPTSV010000010">
    <property type="protein sequence ID" value="KAJ1523547.1"/>
    <property type="molecule type" value="Genomic_DNA"/>
</dbReference>
<keyword evidence="3" id="KW-1185">Reference proteome</keyword>
<evidence type="ECO:0000313" key="3">
    <source>
        <dbReference type="Proteomes" id="UP001075354"/>
    </source>
</evidence>
<comment type="caution">
    <text evidence="2">The sequence shown here is derived from an EMBL/GenBank/DDBJ whole genome shotgun (WGS) entry which is preliminary data.</text>
</comment>
<evidence type="ECO:0000256" key="1">
    <source>
        <dbReference type="SAM" id="MobiDB-lite"/>
    </source>
</evidence>
<organism evidence="2 3">
    <name type="scientific">Megalurothrips usitatus</name>
    <name type="common">bean blossom thrips</name>
    <dbReference type="NCBI Taxonomy" id="439358"/>
    <lineage>
        <taxon>Eukaryota</taxon>
        <taxon>Metazoa</taxon>
        <taxon>Ecdysozoa</taxon>
        <taxon>Arthropoda</taxon>
        <taxon>Hexapoda</taxon>
        <taxon>Insecta</taxon>
        <taxon>Pterygota</taxon>
        <taxon>Neoptera</taxon>
        <taxon>Paraneoptera</taxon>
        <taxon>Thysanoptera</taxon>
        <taxon>Terebrantia</taxon>
        <taxon>Thripoidea</taxon>
        <taxon>Thripidae</taxon>
        <taxon>Megalurothrips</taxon>
    </lineage>
</organism>
<gene>
    <name evidence="2" type="ORF">ONE63_001395</name>
</gene>
<dbReference type="Proteomes" id="UP001075354">
    <property type="component" value="Chromosome 10"/>
</dbReference>
<feature type="region of interest" description="Disordered" evidence="1">
    <location>
        <begin position="37"/>
        <end position="86"/>
    </location>
</feature>
<sequence length="364" mass="40890">MCVFAFAQVYESCFGPEVVREVRQEMRAASAKCQSQGLHGAAHGGPGPGFGFAPSLDRLDRPQPPQQQQPQQVHRPHGKPQQVDSSRLQQALMAALNRQAQGGSFSAYRPVTAAPPPAMPQVDPLQALQALQVLQQYQSRGNYHHHQYQQPQQQPQQQQPYYSQPFSGRYSRSSRVSKAAKSSRSSTSARSSSRTSRDLDVQGQLETLTSRMTGRVRNVTCVMQELGYLDSALEPDFERIAARISRLPVTSELRRDMLEGVQFCRQFSQCIPDSRRDRFMLSGELLRPMFFFRCYKHKKLEACIMKDVRERYHQAAVDDNLLPNTRAMDLDAAAAAVDGGEDHMAAAVYEFLYGGDNLDADPFF</sequence>
<proteinExistence type="predicted"/>
<feature type="region of interest" description="Disordered" evidence="1">
    <location>
        <begin position="142"/>
        <end position="206"/>
    </location>
</feature>
<name>A0AAV7XD09_9NEOP</name>
<reference evidence="2" key="1">
    <citation type="submission" date="2022-12" db="EMBL/GenBank/DDBJ databases">
        <title>Chromosome-level genome assembly of the bean flower thrips Megalurothrips usitatus.</title>
        <authorList>
            <person name="Ma L."/>
            <person name="Liu Q."/>
            <person name="Li H."/>
            <person name="Cai W."/>
        </authorList>
    </citation>
    <scope>NUCLEOTIDE SEQUENCE</scope>
    <source>
        <strain evidence="2">Cailab_2022a</strain>
    </source>
</reference>
<accession>A0AAV7XD09</accession>
<evidence type="ECO:0000313" key="2">
    <source>
        <dbReference type="EMBL" id="KAJ1523547.1"/>
    </source>
</evidence>
<dbReference type="AlphaFoldDB" id="A0AAV7XD09"/>
<protein>
    <submittedName>
        <fullName evidence="2">Uncharacterized protein</fullName>
    </submittedName>
</protein>